<reference evidence="4" key="2">
    <citation type="submission" date="2020-10" db="UniProtKB">
        <authorList>
            <consortium name="WormBaseParasite"/>
        </authorList>
    </citation>
    <scope>IDENTIFICATION</scope>
</reference>
<dbReference type="InterPro" id="IPR035892">
    <property type="entry name" value="C2_domain_sf"/>
</dbReference>
<dbReference type="InterPro" id="IPR043541">
    <property type="entry name" value="SYT14/14L/16"/>
</dbReference>
<protein>
    <submittedName>
        <fullName evidence="4">C2 domain-containing protein</fullName>
    </submittedName>
</protein>
<proteinExistence type="predicted"/>
<dbReference type="InterPro" id="IPR000008">
    <property type="entry name" value="C2_dom"/>
</dbReference>
<evidence type="ECO:0000313" key="3">
    <source>
        <dbReference type="Proteomes" id="UP000492821"/>
    </source>
</evidence>
<dbReference type="PANTHER" id="PTHR46129:SF2">
    <property type="entry name" value="SYNAPTOTAGMIN 14, ISOFORM D"/>
    <property type="match status" value="1"/>
</dbReference>
<dbReference type="PANTHER" id="PTHR46129">
    <property type="entry name" value="SYNAPTOTAGMIN 14, ISOFORM D"/>
    <property type="match status" value="1"/>
</dbReference>
<feature type="region of interest" description="Disordered" evidence="1">
    <location>
        <begin position="31"/>
        <end position="53"/>
    </location>
</feature>
<organism evidence="3 4">
    <name type="scientific">Panagrellus redivivus</name>
    <name type="common">Microworm</name>
    <dbReference type="NCBI Taxonomy" id="6233"/>
    <lineage>
        <taxon>Eukaryota</taxon>
        <taxon>Metazoa</taxon>
        <taxon>Ecdysozoa</taxon>
        <taxon>Nematoda</taxon>
        <taxon>Chromadorea</taxon>
        <taxon>Rhabditida</taxon>
        <taxon>Tylenchina</taxon>
        <taxon>Panagrolaimomorpha</taxon>
        <taxon>Panagrolaimoidea</taxon>
        <taxon>Panagrolaimidae</taxon>
        <taxon>Panagrellus</taxon>
    </lineage>
</organism>
<feature type="domain" description="C2" evidence="2">
    <location>
        <begin position="309"/>
        <end position="444"/>
    </location>
</feature>
<reference evidence="3" key="1">
    <citation type="journal article" date="2013" name="Genetics">
        <title>The draft genome and transcriptome of Panagrellus redivivus are shaped by the harsh demands of a free-living lifestyle.</title>
        <authorList>
            <person name="Srinivasan J."/>
            <person name="Dillman A.R."/>
            <person name="Macchietto M.G."/>
            <person name="Heikkinen L."/>
            <person name="Lakso M."/>
            <person name="Fracchia K.M."/>
            <person name="Antoshechkin I."/>
            <person name="Mortazavi A."/>
            <person name="Wong G."/>
            <person name="Sternberg P.W."/>
        </authorList>
    </citation>
    <scope>NUCLEOTIDE SEQUENCE [LARGE SCALE GENOMIC DNA]</scope>
    <source>
        <strain evidence="3">MT8872</strain>
    </source>
</reference>
<evidence type="ECO:0000256" key="1">
    <source>
        <dbReference type="SAM" id="MobiDB-lite"/>
    </source>
</evidence>
<dbReference type="Pfam" id="PF00168">
    <property type="entry name" value="C2"/>
    <property type="match status" value="2"/>
</dbReference>
<keyword evidence="3" id="KW-1185">Reference proteome</keyword>
<dbReference type="SUPFAM" id="SSF49562">
    <property type="entry name" value="C2 domain (Calcium/lipid-binding domain, CaLB)"/>
    <property type="match status" value="2"/>
</dbReference>
<dbReference type="GO" id="GO:0005543">
    <property type="term" value="F:phospholipid binding"/>
    <property type="evidence" value="ECO:0007669"/>
    <property type="project" value="TreeGrafter"/>
</dbReference>
<dbReference type="CDD" id="cd00276">
    <property type="entry name" value="C2B_Synaptotagmin"/>
    <property type="match status" value="1"/>
</dbReference>
<accession>A0A7E4UUC7</accession>
<dbReference type="AlphaFoldDB" id="A0A7E4UUC7"/>
<name>A0A7E4UUC7_PANRE</name>
<dbReference type="PROSITE" id="PS50004">
    <property type="entry name" value="C2"/>
    <property type="match status" value="1"/>
</dbReference>
<sequence length="452" mass="49140">MLSALTACYSAACWPINCIFCSCNRRPPANSIDDSPRDLSPDDESTPTDADGFVRWSDKANKNFGTLDDDVCANTLPNGVPQIRVDDNHDGTTKPFSINENAGEIVGTVQVTMQYSSQKKLVILTVVETIDKGITENGNTAFIQVRIALLEAPSGKKSKTKMLPGPQVTFGQTFTFTVEPEDLANAIIRFRLYRSKCTTPVKRSTCRGECVFPVAAISVVSATHLLYFRGPATGAPEKKKSVTIDPAIPQSPSSPPEQPSSSPQSPPDPEDPTMLRQNSTATAPSGFPSRRGSTVDSSGRFCSLPTENGAPEALVSLCYLDQAQKIVVSVQKASNLDTDKGSPSDTYLRISLLSQFGEELAKQRSSTVKACSEPVYECTAVFQITQDELENSSVLIQIFRNSGMLRKRQQIGFVCMGLNASSPDAQTHWEQMIQGLGTSVEKWHHLKFDTTP</sequence>
<dbReference type="Proteomes" id="UP000492821">
    <property type="component" value="Unassembled WGS sequence"/>
</dbReference>
<dbReference type="WBParaSite" id="Pan_g13004.t1">
    <property type="protein sequence ID" value="Pan_g13004.t1"/>
    <property type="gene ID" value="Pan_g13004"/>
</dbReference>
<feature type="region of interest" description="Disordered" evidence="1">
    <location>
        <begin position="236"/>
        <end position="298"/>
    </location>
</feature>
<evidence type="ECO:0000259" key="2">
    <source>
        <dbReference type="PROSITE" id="PS50004"/>
    </source>
</evidence>
<dbReference type="SMART" id="SM00239">
    <property type="entry name" value="C2"/>
    <property type="match status" value="2"/>
</dbReference>
<evidence type="ECO:0000313" key="4">
    <source>
        <dbReference type="WBParaSite" id="Pan_g13004.t1"/>
    </source>
</evidence>
<dbReference type="Gene3D" id="2.60.40.150">
    <property type="entry name" value="C2 domain"/>
    <property type="match status" value="2"/>
</dbReference>